<evidence type="ECO:0000313" key="2">
    <source>
        <dbReference type="Proteomes" id="UP000193642"/>
    </source>
</evidence>
<protein>
    <submittedName>
        <fullName evidence="1">Uncharacterized protein</fullName>
    </submittedName>
</protein>
<gene>
    <name evidence="1" type="ORF">BCR33DRAFT_768112</name>
</gene>
<comment type="caution">
    <text evidence="1">The sequence shown here is derived from an EMBL/GenBank/DDBJ whole genome shotgun (WGS) entry which is preliminary data.</text>
</comment>
<evidence type="ECO:0000313" key="1">
    <source>
        <dbReference type="EMBL" id="ORY40551.1"/>
    </source>
</evidence>
<name>A0A1Y2C0K8_9FUNG</name>
<reference evidence="1 2" key="1">
    <citation type="submission" date="2016-07" db="EMBL/GenBank/DDBJ databases">
        <title>Pervasive Adenine N6-methylation of Active Genes in Fungi.</title>
        <authorList>
            <consortium name="DOE Joint Genome Institute"/>
            <person name="Mondo S.J."/>
            <person name="Dannebaum R.O."/>
            <person name="Kuo R.C."/>
            <person name="Labutti K."/>
            <person name="Haridas S."/>
            <person name="Kuo A."/>
            <person name="Salamov A."/>
            <person name="Ahrendt S.R."/>
            <person name="Lipzen A."/>
            <person name="Sullivan W."/>
            <person name="Andreopoulos W.B."/>
            <person name="Clum A."/>
            <person name="Lindquist E."/>
            <person name="Daum C."/>
            <person name="Ramamoorthy G.K."/>
            <person name="Gryganskyi A."/>
            <person name="Culley D."/>
            <person name="Magnuson J.K."/>
            <person name="James T.Y."/>
            <person name="O'Malley M.A."/>
            <person name="Stajich J.E."/>
            <person name="Spatafora J.W."/>
            <person name="Visel A."/>
            <person name="Grigoriev I.V."/>
        </authorList>
    </citation>
    <scope>NUCLEOTIDE SEQUENCE [LARGE SCALE GENOMIC DNA]</scope>
    <source>
        <strain evidence="1 2">JEL800</strain>
    </source>
</reference>
<sequence>MSSTQYWQVPSLQERHQQPIVMCPVVGCGVKYNCTSNTDKMKKHVTKTHPAITILHRKRKSTPKKAELKRDRSRRYKNHASDISTKGYEKRWLQKCIDFVSSEQDQLLKEYRKSLAAYDCAYSPRPPRPLFTQDQQFNLRSVAFTYDRLRFAAHYDFGQDELLDKSCLSGGAWKKRWMHITLLGHQDRQQPTNERLKAIPQFSAEEFELAESMDDHGNVTAVAYVPYTVIQNAIEHWRSLNESEREEEFFCKMSEVYRLELKRHLEHQTPPRPMFKSLTPTEIEMEARSICDRMRRFYSKGKTPQVSRITEKQIVEKVMEEANLDGVVYE</sequence>
<accession>A0A1Y2C0K8</accession>
<keyword evidence="2" id="KW-1185">Reference proteome</keyword>
<organism evidence="1 2">
    <name type="scientific">Rhizoclosmatium globosum</name>
    <dbReference type="NCBI Taxonomy" id="329046"/>
    <lineage>
        <taxon>Eukaryota</taxon>
        <taxon>Fungi</taxon>
        <taxon>Fungi incertae sedis</taxon>
        <taxon>Chytridiomycota</taxon>
        <taxon>Chytridiomycota incertae sedis</taxon>
        <taxon>Chytridiomycetes</taxon>
        <taxon>Chytridiales</taxon>
        <taxon>Chytriomycetaceae</taxon>
        <taxon>Rhizoclosmatium</taxon>
    </lineage>
</organism>
<dbReference type="OrthoDB" id="10408271at2759"/>
<dbReference type="Proteomes" id="UP000193642">
    <property type="component" value="Unassembled WGS sequence"/>
</dbReference>
<dbReference type="AlphaFoldDB" id="A0A1Y2C0K8"/>
<proteinExistence type="predicted"/>
<feature type="non-terminal residue" evidence="1">
    <location>
        <position position="330"/>
    </location>
</feature>
<dbReference type="EMBL" id="MCGO01000035">
    <property type="protein sequence ID" value="ORY40551.1"/>
    <property type="molecule type" value="Genomic_DNA"/>
</dbReference>